<dbReference type="HOGENOM" id="CLU_065103_2_2_11"/>
<dbReference type="Pfam" id="PF06445">
    <property type="entry name" value="GyrI-like"/>
    <property type="match status" value="1"/>
</dbReference>
<dbReference type="EMBL" id="AWVQ01000621">
    <property type="protein sequence ID" value="ERK69719.1"/>
    <property type="molecule type" value="Genomic_DNA"/>
</dbReference>
<keyword evidence="1" id="KW-0238">DNA-binding</keyword>
<dbReference type="GO" id="GO:0003677">
    <property type="term" value="F:DNA binding"/>
    <property type="evidence" value="ECO:0007669"/>
    <property type="project" value="UniProtKB-KW"/>
</dbReference>
<dbReference type="AlphaFoldDB" id="U2RMB6"/>
<dbReference type="GO" id="GO:0003700">
    <property type="term" value="F:DNA-binding transcription factor activity"/>
    <property type="evidence" value="ECO:0007669"/>
    <property type="project" value="InterPro"/>
</dbReference>
<dbReference type="SMART" id="SM00422">
    <property type="entry name" value="HTH_MERR"/>
    <property type="match status" value="1"/>
</dbReference>
<name>U2RMB6_LEIAQ</name>
<dbReference type="InterPro" id="IPR000551">
    <property type="entry name" value="MerR-type_HTH_dom"/>
</dbReference>
<dbReference type="PANTHER" id="PTHR30204:SF97">
    <property type="entry name" value="MERR FAMILY REGULATORY PROTEIN"/>
    <property type="match status" value="1"/>
</dbReference>
<sequence length="290" mass="31508">MGLDPHTVSGWSVASIMYTIGEFAAIGRISVRMLRHYDAIGLLPPAHVDEHNGYRFYSDVQLANLLLIVELRQLGIGLDAIAALLASADPRPALMATLRQRRAELVAGIAQDRDRLDRLERRLNILEGTETMSTLVEYRPLEAATVYAVSGTAPGMGPELVGPIVGPLIGSLDQALEAAGRPILAPSTFWYESRDDERLEVHISYPAETPPQSGDGYDVVELPAVPLAATLMHHGDMSGIGDSWMELIESLVADGYRIVGPTREVYVRATGHIPGPDWLTELQAPVERAS</sequence>
<dbReference type="InterPro" id="IPR029442">
    <property type="entry name" value="GyrI-like"/>
</dbReference>
<evidence type="ECO:0000313" key="5">
    <source>
        <dbReference type="Proteomes" id="UP000016605"/>
    </source>
</evidence>
<dbReference type="Pfam" id="PF13411">
    <property type="entry name" value="MerR_1"/>
    <property type="match status" value="1"/>
</dbReference>
<dbReference type="PANTHER" id="PTHR30204">
    <property type="entry name" value="REDOX-CYCLING DRUG-SENSING TRANSCRIPTIONAL ACTIVATOR SOXR"/>
    <property type="match status" value="1"/>
</dbReference>
<evidence type="ECO:0000259" key="3">
    <source>
        <dbReference type="PROSITE" id="PS50937"/>
    </source>
</evidence>
<feature type="coiled-coil region" evidence="2">
    <location>
        <begin position="102"/>
        <end position="129"/>
    </location>
</feature>
<evidence type="ECO:0000256" key="1">
    <source>
        <dbReference type="ARBA" id="ARBA00023125"/>
    </source>
</evidence>
<accession>U2RMB6</accession>
<protein>
    <submittedName>
        <fullName evidence="4">Transcriptional regulator, MerR family</fullName>
    </submittedName>
</protein>
<dbReference type="Proteomes" id="UP000016605">
    <property type="component" value="Unassembled WGS sequence"/>
</dbReference>
<feature type="domain" description="HTH merR-type" evidence="3">
    <location>
        <begin position="17"/>
        <end position="87"/>
    </location>
</feature>
<dbReference type="InterPro" id="IPR047057">
    <property type="entry name" value="MerR_fam"/>
</dbReference>
<dbReference type="SUPFAM" id="SSF55136">
    <property type="entry name" value="Probable bacterial effector-binding domain"/>
    <property type="match status" value="1"/>
</dbReference>
<dbReference type="InterPro" id="IPR009061">
    <property type="entry name" value="DNA-bd_dom_put_sf"/>
</dbReference>
<dbReference type="Gene3D" id="1.10.1660.10">
    <property type="match status" value="1"/>
</dbReference>
<keyword evidence="2" id="KW-0175">Coiled coil</keyword>
<proteinExistence type="predicted"/>
<evidence type="ECO:0000313" key="4">
    <source>
        <dbReference type="EMBL" id="ERK69719.1"/>
    </source>
</evidence>
<dbReference type="PATRIC" id="fig|1358026.3.peg.3279"/>
<dbReference type="InterPro" id="IPR011256">
    <property type="entry name" value="Reg_factor_effector_dom_sf"/>
</dbReference>
<dbReference type="PROSITE" id="PS50937">
    <property type="entry name" value="HTH_MERR_2"/>
    <property type="match status" value="1"/>
</dbReference>
<gene>
    <name evidence="4" type="ORF">N136_03954</name>
</gene>
<dbReference type="CDD" id="cd01107">
    <property type="entry name" value="HTH_BmrR"/>
    <property type="match status" value="1"/>
</dbReference>
<dbReference type="SMART" id="SM00871">
    <property type="entry name" value="AraC_E_bind"/>
    <property type="match status" value="1"/>
</dbReference>
<dbReference type="SUPFAM" id="SSF46955">
    <property type="entry name" value="Putative DNA-binding domain"/>
    <property type="match status" value="1"/>
</dbReference>
<dbReference type="InterPro" id="IPR010499">
    <property type="entry name" value="AraC_E-bd"/>
</dbReference>
<dbReference type="Gene3D" id="3.20.80.10">
    <property type="entry name" value="Regulatory factor, effector binding domain"/>
    <property type="match status" value="1"/>
</dbReference>
<reference evidence="4 5" key="1">
    <citation type="submission" date="2013-08" db="EMBL/GenBank/DDBJ databases">
        <authorList>
            <person name="Weinstock G."/>
            <person name="Sodergren E."/>
            <person name="Wylie T."/>
            <person name="Fulton L."/>
            <person name="Fulton R."/>
            <person name="Fronick C."/>
            <person name="O'Laughlin M."/>
            <person name="Godfrey J."/>
            <person name="Miner T."/>
            <person name="Herter B."/>
            <person name="Appelbaum E."/>
            <person name="Cordes M."/>
            <person name="Lek S."/>
            <person name="Wollam A."/>
            <person name="Pepin K.H."/>
            <person name="Palsikar V.B."/>
            <person name="Mitreva M."/>
            <person name="Wilson R.K."/>
        </authorList>
    </citation>
    <scope>NUCLEOTIDE SEQUENCE [LARGE SCALE GENOMIC DNA]</scope>
    <source>
        <strain evidence="4 5">ATCC 14665</strain>
    </source>
</reference>
<comment type="caution">
    <text evidence="4">The sequence shown here is derived from an EMBL/GenBank/DDBJ whole genome shotgun (WGS) entry which is preliminary data.</text>
</comment>
<evidence type="ECO:0000256" key="2">
    <source>
        <dbReference type="SAM" id="Coils"/>
    </source>
</evidence>
<organism evidence="4 5">
    <name type="scientific">Leifsonia aquatica ATCC 14665</name>
    <dbReference type="NCBI Taxonomy" id="1358026"/>
    <lineage>
        <taxon>Bacteria</taxon>
        <taxon>Bacillati</taxon>
        <taxon>Actinomycetota</taxon>
        <taxon>Actinomycetes</taxon>
        <taxon>Micrococcales</taxon>
        <taxon>Microbacteriaceae</taxon>
        <taxon>Leifsonia</taxon>
    </lineage>
</organism>